<evidence type="ECO:0000256" key="1">
    <source>
        <dbReference type="PROSITE-ProRule" id="PRU00221"/>
    </source>
</evidence>
<feature type="repeat" description="WD" evidence="1">
    <location>
        <begin position="554"/>
        <end position="585"/>
    </location>
</feature>
<dbReference type="InterPro" id="IPR051859">
    <property type="entry name" value="DCAF"/>
</dbReference>
<comment type="caution">
    <text evidence="3">The sequence shown here is derived from an EMBL/GenBank/DDBJ whole genome shotgun (WGS) entry which is preliminary data.</text>
</comment>
<dbReference type="PROSITE" id="PS50294">
    <property type="entry name" value="WD_REPEATS_REGION"/>
    <property type="match status" value="2"/>
</dbReference>
<dbReference type="EMBL" id="VWRR01000003">
    <property type="protein sequence ID" value="KAF6004566.1"/>
    <property type="molecule type" value="Genomic_DNA"/>
</dbReference>
<dbReference type="SUPFAM" id="SSF50978">
    <property type="entry name" value="WD40 repeat-like"/>
    <property type="match status" value="1"/>
</dbReference>
<feature type="compositionally biased region" description="Low complexity" evidence="2">
    <location>
        <begin position="1"/>
        <end position="20"/>
    </location>
</feature>
<dbReference type="AlphaFoldDB" id="A0A7J7IN77"/>
<evidence type="ECO:0000313" key="3">
    <source>
        <dbReference type="EMBL" id="KAF6004566.1"/>
    </source>
</evidence>
<accession>A0A7J7IN77</accession>
<reference evidence="3 4" key="1">
    <citation type="journal article" date="2020" name="J. Phycol.">
        <title>Comparative genome analysis reveals Cyanidiococcus gen. nov., a new extremophilic red algal genus sister to Cyanidioschyzon (Cyanidioschyzonaceae, Rhodophyta).</title>
        <authorList>
            <person name="Liu S.-L."/>
            <person name="Chiang Y.-R."/>
            <person name="Yoon H.S."/>
            <person name="Fu H.-Y."/>
        </authorList>
    </citation>
    <scope>NUCLEOTIDE SEQUENCE [LARGE SCALE GENOMIC DNA]</scope>
    <source>
        <strain evidence="3 4">THAL066</strain>
    </source>
</reference>
<proteinExistence type="predicted"/>
<protein>
    <submittedName>
        <fullName evidence="3">DDB1- and CUL4-associated factor 11</fullName>
    </submittedName>
</protein>
<dbReference type="GO" id="GO:0080008">
    <property type="term" value="C:Cul4-RING E3 ubiquitin ligase complex"/>
    <property type="evidence" value="ECO:0007669"/>
    <property type="project" value="TreeGrafter"/>
</dbReference>
<dbReference type="Gene3D" id="2.130.10.10">
    <property type="entry name" value="YVTN repeat-like/Quinoprotein amine dehydrogenase"/>
    <property type="match status" value="2"/>
</dbReference>
<dbReference type="PANTHER" id="PTHR19847">
    <property type="entry name" value="DDB1- AND CUL4-ASSOCIATED FACTOR 11"/>
    <property type="match status" value="1"/>
</dbReference>
<evidence type="ECO:0000256" key="2">
    <source>
        <dbReference type="SAM" id="MobiDB-lite"/>
    </source>
</evidence>
<keyword evidence="1" id="KW-0853">WD repeat</keyword>
<dbReference type="Proteomes" id="UP000530660">
    <property type="component" value="Unassembled WGS sequence"/>
</dbReference>
<dbReference type="InterPro" id="IPR036322">
    <property type="entry name" value="WD40_repeat_dom_sf"/>
</dbReference>
<dbReference type="PROSITE" id="PS50082">
    <property type="entry name" value="WD_REPEATS_2"/>
    <property type="match status" value="2"/>
</dbReference>
<dbReference type="OrthoDB" id="63070at2759"/>
<gene>
    <name evidence="3" type="primary">DCAF11</name>
    <name evidence="3" type="ORF">F1559_004356</name>
</gene>
<dbReference type="GO" id="GO:0043161">
    <property type="term" value="P:proteasome-mediated ubiquitin-dependent protein catabolic process"/>
    <property type="evidence" value="ECO:0007669"/>
    <property type="project" value="TreeGrafter"/>
</dbReference>
<dbReference type="PANTHER" id="PTHR19847:SF7">
    <property type="entry name" value="DDB1- AND CUL4-ASSOCIATED FACTOR 11"/>
    <property type="match status" value="1"/>
</dbReference>
<feature type="region of interest" description="Disordered" evidence="2">
    <location>
        <begin position="72"/>
        <end position="92"/>
    </location>
</feature>
<evidence type="ECO:0000313" key="4">
    <source>
        <dbReference type="Proteomes" id="UP000530660"/>
    </source>
</evidence>
<dbReference type="InterPro" id="IPR015943">
    <property type="entry name" value="WD40/YVTN_repeat-like_dom_sf"/>
</dbReference>
<name>A0A7J7IN77_9RHOD</name>
<organism evidence="3 4">
    <name type="scientific">Cyanidiococcus yangmingshanensis</name>
    <dbReference type="NCBI Taxonomy" id="2690220"/>
    <lineage>
        <taxon>Eukaryota</taxon>
        <taxon>Rhodophyta</taxon>
        <taxon>Bangiophyceae</taxon>
        <taxon>Cyanidiales</taxon>
        <taxon>Cyanidiaceae</taxon>
        <taxon>Cyanidiococcus</taxon>
    </lineage>
</organism>
<feature type="repeat" description="WD" evidence="1">
    <location>
        <begin position="735"/>
        <end position="767"/>
    </location>
</feature>
<dbReference type="Pfam" id="PF00400">
    <property type="entry name" value="WD40"/>
    <property type="match status" value="3"/>
</dbReference>
<dbReference type="SMART" id="SM00320">
    <property type="entry name" value="WD40"/>
    <property type="match status" value="5"/>
</dbReference>
<sequence>MTPSRSGRSSRSSEWPSSEPEQYDEDAPRRSSRPSQTSAMMPDDSVEWSSSALGATLIQGLRALLEEAALGVHPDSSGETQNQRRRSRRQHLQFQRYASSRLAPGAAMNQASVQADLVFPQALWQLEDVERPTGRWSDDGERMGAQLNYLSQWLTQRRGNQTIEGTRVVLGRLNANETQSIQPVWAVRLCSMTEALRARECSAEAVPMPCIENEPCPVTEAPKQVVDLNRERMQQFMQLLSSRSSEPKLPLDTMHFASFWYRFVYLEKEFTRIQSVRHPRTGTVAHSSLPRKHTQQSIRMKESAESTNIRHAWSCLMPRACTARAPGAADRSVPAGFDEMAKSQLLEHYVPQFECRKLDVYSARAYGCRFFDHGRLLVTSCQDRRLRLYDTASPDVFAWCGGSPEHSLLERWERPRMDSHRCTRLPLTEVVARDLRWTITDVDWYRDAHGSSWLAYASITPRVYLVRLDANAEQEALCFATPAGLAQDQGSTTAVAPAAWPTLLDAENSYGLGIWSIRFRPDGTELLGGTSHTGHVFGDLILYNIERQMPVASLRAHHDDVNSVAYAGQNVFLSAADDAYIHVWDRRDLRQACGSFVGHTEGITHVSWRGEEVGRQASETTDLLDQRYVVSIGKDQRCKVWDIRLLRDPNQVDQPRPSHYDYRWNDIMNPPLDTRRTLRGDTSLYTYIGMRVLSTLIRAYFSPLSTTGGRYVYTGSQDGRVCLFDTISGMSLTALRGHEAAVREMSWSPHLPGVLVSAGWDGQAIVWRPAGVEDA</sequence>
<feature type="region of interest" description="Disordered" evidence="2">
    <location>
        <begin position="1"/>
        <end position="47"/>
    </location>
</feature>
<dbReference type="InterPro" id="IPR001680">
    <property type="entry name" value="WD40_rpt"/>
</dbReference>
<keyword evidence="4" id="KW-1185">Reference proteome</keyword>